<keyword evidence="2" id="KW-1185">Reference proteome</keyword>
<accession>A0A7W7T7T5</accession>
<name>A0A7W7T7T5_9PSEU</name>
<reference evidence="1 2" key="1">
    <citation type="submission" date="2020-08" db="EMBL/GenBank/DDBJ databases">
        <title>Sequencing the genomes of 1000 actinobacteria strains.</title>
        <authorList>
            <person name="Klenk H.-P."/>
        </authorList>
    </citation>
    <scope>NUCLEOTIDE SEQUENCE [LARGE SCALE GENOMIC DNA]</scope>
    <source>
        <strain evidence="1 2">DSM 45084</strain>
    </source>
</reference>
<dbReference type="AlphaFoldDB" id="A0A7W7T7T5"/>
<sequence length="123" mass="12728">MPSSQGRSVDYGVTELEVELGGAGKVACVVTSGADCGGQTHADQALDVDMAAQATHQAGDLGAQRALVGVHLIQDQVPQRTVPEQLAVVAPGKQVLEHGVVGQQDVRRSILHRVPHVCGVPPV</sequence>
<dbReference type="EMBL" id="JACHJS010000001">
    <property type="protein sequence ID" value="MBB4968182.1"/>
    <property type="molecule type" value="Genomic_DNA"/>
</dbReference>
<organism evidence="1 2">
    <name type="scientific">Saccharothrix violaceirubra</name>
    <dbReference type="NCBI Taxonomy" id="413306"/>
    <lineage>
        <taxon>Bacteria</taxon>
        <taxon>Bacillati</taxon>
        <taxon>Actinomycetota</taxon>
        <taxon>Actinomycetes</taxon>
        <taxon>Pseudonocardiales</taxon>
        <taxon>Pseudonocardiaceae</taxon>
        <taxon>Saccharothrix</taxon>
    </lineage>
</organism>
<protein>
    <submittedName>
        <fullName evidence="1">Uncharacterized protein</fullName>
    </submittedName>
</protein>
<evidence type="ECO:0000313" key="1">
    <source>
        <dbReference type="EMBL" id="MBB4968182.1"/>
    </source>
</evidence>
<comment type="caution">
    <text evidence="1">The sequence shown here is derived from an EMBL/GenBank/DDBJ whole genome shotgun (WGS) entry which is preliminary data.</text>
</comment>
<evidence type="ECO:0000313" key="2">
    <source>
        <dbReference type="Proteomes" id="UP000542674"/>
    </source>
</evidence>
<dbReference type="Proteomes" id="UP000542674">
    <property type="component" value="Unassembled WGS sequence"/>
</dbReference>
<dbReference type="RefSeq" id="WP_221448777.1">
    <property type="nucleotide sequence ID" value="NZ_BAABAI010000041.1"/>
</dbReference>
<gene>
    <name evidence="1" type="ORF">F4559_005541</name>
</gene>
<proteinExistence type="predicted"/>